<dbReference type="EMBL" id="BOOP01000009">
    <property type="protein sequence ID" value="GII37452.1"/>
    <property type="molecule type" value="Genomic_DNA"/>
</dbReference>
<protein>
    <recommendedName>
        <fullName evidence="3">Ferredoxin</fullName>
    </recommendedName>
</protein>
<evidence type="ECO:0000313" key="2">
    <source>
        <dbReference type="Proteomes" id="UP000622547"/>
    </source>
</evidence>
<evidence type="ECO:0008006" key="3">
    <source>
        <dbReference type="Google" id="ProtNLM"/>
    </source>
</evidence>
<keyword evidence="2" id="KW-1185">Reference proteome</keyword>
<gene>
    <name evidence="1" type="ORF">Pph01_24550</name>
</gene>
<name>A0A8J3U5M7_9ACTN</name>
<dbReference type="PROSITE" id="PS51257">
    <property type="entry name" value="PROKAR_LIPOPROTEIN"/>
    <property type="match status" value="1"/>
</dbReference>
<comment type="caution">
    <text evidence="1">The sequence shown here is derived from an EMBL/GenBank/DDBJ whole genome shotgun (WGS) entry which is preliminary data.</text>
</comment>
<sequence length="76" mass="7917">MRPLCCLRCGAGVEVRKASWEQTSVQWSAQALGACLERQAARAADGGAGGLFEGCTALRESIVRAALEGAIPVPED</sequence>
<proteinExistence type="predicted"/>
<organism evidence="1 2">
    <name type="scientific">Planotetraspora phitsanulokensis</name>
    <dbReference type="NCBI Taxonomy" id="575192"/>
    <lineage>
        <taxon>Bacteria</taxon>
        <taxon>Bacillati</taxon>
        <taxon>Actinomycetota</taxon>
        <taxon>Actinomycetes</taxon>
        <taxon>Streptosporangiales</taxon>
        <taxon>Streptosporangiaceae</taxon>
        <taxon>Planotetraspora</taxon>
    </lineage>
</organism>
<dbReference type="AlphaFoldDB" id="A0A8J3U5M7"/>
<dbReference type="Proteomes" id="UP000622547">
    <property type="component" value="Unassembled WGS sequence"/>
</dbReference>
<accession>A0A8J3U5M7</accession>
<reference evidence="1 2" key="1">
    <citation type="submission" date="2021-01" db="EMBL/GenBank/DDBJ databases">
        <title>Whole genome shotgun sequence of Planotetraspora phitsanulokensis NBRC 104273.</title>
        <authorList>
            <person name="Komaki H."/>
            <person name="Tamura T."/>
        </authorList>
    </citation>
    <scope>NUCLEOTIDE SEQUENCE [LARGE SCALE GENOMIC DNA]</scope>
    <source>
        <strain evidence="1 2">NBRC 104273</strain>
    </source>
</reference>
<evidence type="ECO:0000313" key="1">
    <source>
        <dbReference type="EMBL" id="GII37452.1"/>
    </source>
</evidence>